<dbReference type="EMBL" id="MPUH01000341">
    <property type="protein sequence ID" value="OMJ82420.1"/>
    <property type="molecule type" value="Genomic_DNA"/>
</dbReference>
<dbReference type="GO" id="GO:0005929">
    <property type="term" value="C:cilium"/>
    <property type="evidence" value="ECO:0007669"/>
    <property type="project" value="UniProtKB-SubCell"/>
</dbReference>
<evidence type="ECO:0000256" key="5">
    <source>
        <dbReference type="ARBA" id="ARBA00014184"/>
    </source>
</evidence>
<dbReference type="PRINTS" id="PR01224">
    <property type="entry name" value="DELTATUBULIN"/>
</dbReference>
<keyword evidence="10" id="KW-0539">Nucleus</keyword>
<keyword evidence="7 14" id="KW-0547">Nucleotide-binding</keyword>
<evidence type="ECO:0000256" key="13">
    <source>
        <dbReference type="ARBA" id="ARBA00046149"/>
    </source>
</evidence>
<gene>
    <name evidence="16" type="ORF">SteCoe_16896</name>
</gene>
<dbReference type="InterPro" id="IPR017975">
    <property type="entry name" value="Tubulin_CS"/>
</dbReference>
<feature type="domain" description="Tubulin/FtsZ GTPase" evidence="15">
    <location>
        <begin position="31"/>
        <end position="231"/>
    </location>
</feature>
<evidence type="ECO:0000256" key="14">
    <source>
        <dbReference type="RuleBase" id="RU000352"/>
    </source>
</evidence>
<dbReference type="CDD" id="cd02189">
    <property type="entry name" value="delta_zeta_tubulin-like"/>
    <property type="match status" value="1"/>
</dbReference>
<dbReference type="PRINTS" id="PR01161">
    <property type="entry name" value="TUBULIN"/>
</dbReference>
<comment type="similarity">
    <text evidence="4 14">Belongs to the tubulin family.</text>
</comment>
<dbReference type="GO" id="GO:0005634">
    <property type="term" value="C:nucleus"/>
    <property type="evidence" value="ECO:0007669"/>
    <property type="project" value="UniProtKB-SubCell"/>
</dbReference>
<dbReference type="AlphaFoldDB" id="A0A1R2C0A2"/>
<organism evidence="16 17">
    <name type="scientific">Stentor coeruleus</name>
    <dbReference type="NCBI Taxonomy" id="5963"/>
    <lineage>
        <taxon>Eukaryota</taxon>
        <taxon>Sar</taxon>
        <taxon>Alveolata</taxon>
        <taxon>Ciliophora</taxon>
        <taxon>Postciliodesmatophora</taxon>
        <taxon>Heterotrichea</taxon>
        <taxon>Heterotrichida</taxon>
        <taxon>Stentoridae</taxon>
        <taxon>Stentor</taxon>
    </lineage>
</organism>
<dbReference type="OrthoDB" id="2588702at2759"/>
<dbReference type="Gene3D" id="1.10.287.600">
    <property type="entry name" value="Helix hairpin bin"/>
    <property type="match status" value="1"/>
</dbReference>
<evidence type="ECO:0000256" key="10">
    <source>
        <dbReference type="ARBA" id="ARBA00023242"/>
    </source>
</evidence>
<dbReference type="GO" id="GO:0005814">
    <property type="term" value="C:centriole"/>
    <property type="evidence" value="ECO:0007669"/>
    <property type="project" value="UniProtKB-SubCell"/>
</dbReference>
<reference evidence="16 17" key="1">
    <citation type="submission" date="2016-11" db="EMBL/GenBank/DDBJ databases">
        <title>The macronuclear genome of Stentor coeruleus: a giant cell with tiny introns.</title>
        <authorList>
            <person name="Slabodnick M."/>
            <person name="Ruby J.G."/>
            <person name="Reiff S.B."/>
            <person name="Swart E.C."/>
            <person name="Gosai S."/>
            <person name="Prabakaran S."/>
            <person name="Witkowska E."/>
            <person name="Larue G.E."/>
            <person name="Fisher S."/>
            <person name="Freeman R.M."/>
            <person name="Gunawardena J."/>
            <person name="Chu W."/>
            <person name="Stover N.A."/>
            <person name="Gregory B.D."/>
            <person name="Nowacki M."/>
            <person name="Derisi J."/>
            <person name="Roy S.W."/>
            <person name="Marshall W.F."/>
            <person name="Sood P."/>
        </authorList>
    </citation>
    <scope>NUCLEOTIDE SEQUENCE [LARGE SCALE GENOMIC DNA]</scope>
    <source>
        <strain evidence="16">WM001</strain>
    </source>
</reference>
<dbReference type="InterPro" id="IPR003008">
    <property type="entry name" value="Tubulin_FtsZ_GTPase"/>
</dbReference>
<dbReference type="Proteomes" id="UP000187209">
    <property type="component" value="Unassembled WGS sequence"/>
</dbReference>
<dbReference type="InterPro" id="IPR036525">
    <property type="entry name" value="Tubulin/FtsZ_GTPase_sf"/>
</dbReference>
<evidence type="ECO:0000256" key="1">
    <source>
        <dbReference type="ARBA" id="ARBA00004114"/>
    </source>
</evidence>
<evidence type="ECO:0000256" key="9">
    <source>
        <dbReference type="ARBA" id="ARBA00023134"/>
    </source>
</evidence>
<evidence type="ECO:0000256" key="2">
    <source>
        <dbReference type="ARBA" id="ARBA00004123"/>
    </source>
</evidence>
<dbReference type="SMART" id="SM00864">
    <property type="entry name" value="Tubulin"/>
    <property type="match status" value="1"/>
</dbReference>
<dbReference type="GO" id="GO:0030030">
    <property type="term" value="P:cell projection organization"/>
    <property type="evidence" value="ECO:0007669"/>
    <property type="project" value="UniProtKB-KW"/>
</dbReference>
<dbReference type="InterPro" id="IPR008280">
    <property type="entry name" value="Tub_FtsZ_C"/>
</dbReference>
<evidence type="ECO:0000256" key="11">
    <source>
        <dbReference type="ARBA" id="ARBA00023273"/>
    </source>
</evidence>
<evidence type="ECO:0000259" key="15">
    <source>
        <dbReference type="SMART" id="SM00864"/>
    </source>
</evidence>
<dbReference type="Gene3D" id="3.40.50.1440">
    <property type="entry name" value="Tubulin/FtsZ, GTPase domain"/>
    <property type="match status" value="1"/>
</dbReference>
<keyword evidence="8" id="KW-0970">Cilium biogenesis/degradation</keyword>
<protein>
    <recommendedName>
        <fullName evidence="5">Tubulin delta chain</fullName>
    </recommendedName>
    <alternativeName>
        <fullName evidence="12">Delta-tubulin</fullName>
    </alternativeName>
</protein>
<dbReference type="GO" id="GO:0005874">
    <property type="term" value="C:microtubule"/>
    <property type="evidence" value="ECO:0007669"/>
    <property type="project" value="UniProtKB-KW"/>
</dbReference>
<accession>A0A1R2C0A2</accession>
<evidence type="ECO:0000256" key="7">
    <source>
        <dbReference type="ARBA" id="ARBA00022741"/>
    </source>
</evidence>
<proteinExistence type="inferred from homology"/>
<dbReference type="InterPro" id="IPR002967">
    <property type="entry name" value="Delta_tubulin"/>
</dbReference>
<comment type="function">
    <text evidence="13">Acts as a positive regulator of hedgehog signaling and regulates ciliary function.</text>
</comment>
<keyword evidence="9 14" id="KW-0342">GTP-binding</keyword>
<comment type="caution">
    <text evidence="16">The sequence shown here is derived from an EMBL/GenBank/DDBJ whole genome shotgun (WGS) entry which is preliminary data.</text>
</comment>
<evidence type="ECO:0000256" key="6">
    <source>
        <dbReference type="ARBA" id="ARBA00022701"/>
    </source>
</evidence>
<dbReference type="InterPro" id="IPR000217">
    <property type="entry name" value="Tubulin"/>
</dbReference>
<dbReference type="SUPFAM" id="SSF52490">
    <property type="entry name" value="Tubulin nucleotide-binding domain-like"/>
    <property type="match status" value="1"/>
</dbReference>
<evidence type="ECO:0000256" key="4">
    <source>
        <dbReference type="ARBA" id="ARBA00009636"/>
    </source>
</evidence>
<dbReference type="PANTHER" id="PTHR11588">
    <property type="entry name" value="TUBULIN"/>
    <property type="match status" value="1"/>
</dbReference>
<sequence>MSTVFIQVGQCGNQVGFQLWKFLQDEVSIRNNTVFSRASERARCILVDSEPKVVEKPFAKSTHPLYNVLSPALVAKTSSGRGNNWATGYADKPEKDLSLSISVMDLMRKEIEQCDYYKGCVLIHSLAGGTGSGLGCKLIEKIRDEYPICFITTASILPSETGDTPLQDYNSVLGLAHLQQFADAIIYYENDEMLRLVQQFSKRGSNVSTHNINECIAFSLCNLLVPQRNSDVNITSIYQDLVPSESYKFIDTRSFPFVLDKQCTLQRDTPWNSLLESSIKNYSRPGEDLTHSTICATATFRGDDVRSEIDRHIKPVYNKVSSLFRPVPWADKDYLKLSVIQAKAMSQVYNIDRCISLTGNRTSIVHPIVKLISSAKAKFQARAYLHWYQKYNCSEAHFIESFEIVEKIIKDYQGTLKINSI</sequence>
<keyword evidence="17" id="KW-1185">Reference proteome</keyword>
<dbReference type="Pfam" id="PF00091">
    <property type="entry name" value="Tubulin"/>
    <property type="match status" value="1"/>
</dbReference>
<evidence type="ECO:0000313" key="16">
    <source>
        <dbReference type="EMBL" id="OMJ82420.1"/>
    </source>
</evidence>
<dbReference type="SUPFAM" id="SSF55307">
    <property type="entry name" value="Tubulin C-terminal domain-like"/>
    <property type="match status" value="1"/>
</dbReference>
<name>A0A1R2C0A2_9CILI</name>
<evidence type="ECO:0000313" key="17">
    <source>
        <dbReference type="Proteomes" id="UP000187209"/>
    </source>
</evidence>
<evidence type="ECO:0000256" key="8">
    <source>
        <dbReference type="ARBA" id="ARBA00022794"/>
    </source>
</evidence>
<dbReference type="GO" id="GO:0007017">
    <property type="term" value="P:microtubule-based process"/>
    <property type="evidence" value="ECO:0007669"/>
    <property type="project" value="InterPro"/>
</dbReference>
<evidence type="ECO:0000256" key="3">
    <source>
        <dbReference type="ARBA" id="ARBA00004138"/>
    </source>
</evidence>
<comment type="subcellular location">
    <subcellularLocation>
        <location evidence="3">Cell projection</location>
        <location evidence="3">Cilium</location>
    </subcellularLocation>
    <subcellularLocation>
        <location evidence="1">Cytoplasm</location>
        <location evidence="1">Cytoskeleton</location>
        <location evidence="1">Microtubule organizing center</location>
        <location evidence="1">Centrosome</location>
        <location evidence="1">Centriole</location>
    </subcellularLocation>
    <subcellularLocation>
        <location evidence="2">Nucleus</location>
    </subcellularLocation>
</comment>
<dbReference type="GO" id="GO:0005525">
    <property type="term" value="F:GTP binding"/>
    <property type="evidence" value="ECO:0007669"/>
    <property type="project" value="UniProtKB-UniRule"/>
</dbReference>
<dbReference type="GO" id="GO:0005200">
    <property type="term" value="F:structural constituent of cytoskeleton"/>
    <property type="evidence" value="ECO:0007669"/>
    <property type="project" value="InterPro"/>
</dbReference>
<dbReference type="InterPro" id="IPR023123">
    <property type="entry name" value="Tubulin_C"/>
</dbReference>
<evidence type="ECO:0000256" key="12">
    <source>
        <dbReference type="ARBA" id="ARBA00030594"/>
    </source>
</evidence>
<dbReference type="PROSITE" id="PS00227">
    <property type="entry name" value="TUBULIN"/>
    <property type="match status" value="1"/>
</dbReference>
<keyword evidence="6 14" id="KW-0493">Microtubule</keyword>
<keyword evidence="11" id="KW-0966">Cell projection</keyword>